<protein>
    <submittedName>
        <fullName evidence="1">Uncharacterized protein</fullName>
    </submittedName>
</protein>
<dbReference type="EMBL" id="JACIER010000024">
    <property type="protein sequence ID" value="MBB4046183.1"/>
    <property type="molecule type" value="Genomic_DNA"/>
</dbReference>
<evidence type="ECO:0000313" key="2">
    <source>
        <dbReference type="Proteomes" id="UP000560658"/>
    </source>
</evidence>
<proteinExistence type="predicted"/>
<accession>A0A840DC12</accession>
<dbReference type="RefSeq" id="WP_148298469.1">
    <property type="nucleotide sequence ID" value="NZ_JACIER010000024.1"/>
</dbReference>
<gene>
    <name evidence="1" type="ORF">GGR06_004014</name>
</gene>
<organism evidence="1 2">
    <name type="scientific">Bacteroides reticulotermitis</name>
    <dbReference type="NCBI Taxonomy" id="1133319"/>
    <lineage>
        <taxon>Bacteria</taxon>
        <taxon>Pseudomonadati</taxon>
        <taxon>Bacteroidota</taxon>
        <taxon>Bacteroidia</taxon>
        <taxon>Bacteroidales</taxon>
        <taxon>Bacteroidaceae</taxon>
        <taxon>Bacteroides</taxon>
    </lineage>
</organism>
<dbReference type="Proteomes" id="UP000560658">
    <property type="component" value="Unassembled WGS sequence"/>
</dbReference>
<reference evidence="1" key="1">
    <citation type="submission" date="2020-08" db="EMBL/GenBank/DDBJ databases">
        <title>Genomic Encyclopedia of Type Strains, Phase IV (KMG-IV): sequencing the most valuable type-strain genomes for metagenomic binning, comparative biology and taxonomic classification.</title>
        <authorList>
            <person name="Goeker M."/>
        </authorList>
    </citation>
    <scope>NUCLEOTIDE SEQUENCE [LARGE SCALE GENOMIC DNA]</scope>
    <source>
        <strain evidence="1">DSM 105720</strain>
    </source>
</reference>
<sequence length="203" mass="23592">MEYRILSTSEKITQVREYRPYKEERRYMAVYLIALRRNDRQMIDEYESFGGDPRYIIMNRRAYDQQRIFGFSGKTLNEHGWLATPEFQDVERIEFIDRKGWAAFNYITIGQGANGKWTYGVSYSTGGSGGGYGMGIWGKVCNSRKECLTAALRELLNRHAEQRDRLKNDPSNFNPTLSNTIVKQVQAMLQETTVARQLTLLFN</sequence>
<evidence type="ECO:0000313" key="1">
    <source>
        <dbReference type="EMBL" id="MBB4046183.1"/>
    </source>
</evidence>
<name>A0A840DC12_9BACE</name>
<keyword evidence="2" id="KW-1185">Reference proteome</keyword>
<dbReference type="AlphaFoldDB" id="A0A840DC12"/>
<comment type="caution">
    <text evidence="1">The sequence shown here is derived from an EMBL/GenBank/DDBJ whole genome shotgun (WGS) entry which is preliminary data.</text>
</comment>